<dbReference type="PANTHER" id="PTHR47893:SF1">
    <property type="entry name" value="REGULATORY PROTEIN PCHR"/>
    <property type="match status" value="1"/>
</dbReference>
<organism evidence="5 6">
    <name type="scientific">Rhizobium leguminosarum</name>
    <dbReference type="NCBI Taxonomy" id="384"/>
    <lineage>
        <taxon>Bacteria</taxon>
        <taxon>Pseudomonadati</taxon>
        <taxon>Pseudomonadota</taxon>
        <taxon>Alphaproteobacteria</taxon>
        <taxon>Hyphomicrobiales</taxon>
        <taxon>Rhizobiaceae</taxon>
        <taxon>Rhizobium/Agrobacterium group</taxon>
        <taxon>Rhizobium</taxon>
    </lineage>
</organism>
<evidence type="ECO:0000313" key="5">
    <source>
        <dbReference type="EMBL" id="MBB4294124.1"/>
    </source>
</evidence>
<dbReference type="PANTHER" id="PTHR47893">
    <property type="entry name" value="REGULATORY PROTEIN PCHR"/>
    <property type="match status" value="1"/>
</dbReference>
<dbReference type="Gene3D" id="1.10.10.60">
    <property type="entry name" value="Homeodomain-like"/>
    <property type="match status" value="1"/>
</dbReference>
<dbReference type="EMBL" id="JACIGO010000013">
    <property type="protein sequence ID" value="MBB4294124.1"/>
    <property type="molecule type" value="Genomic_DNA"/>
</dbReference>
<feature type="domain" description="HTH araC/xylS-type" evidence="4">
    <location>
        <begin position="232"/>
        <end position="332"/>
    </location>
</feature>
<dbReference type="Proteomes" id="UP000538507">
    <property type="component" value="Unassembled WGS sequence"/>
</dbReference>
<dbReference type="PROSITE" id="PS01124">
    <property type="entry name" value="HTH_ARAC_FAMILY_2"/>
    <property type="match status" value="1"/>
</dbReference>
<dbReference type="AlphaFoldDB" id="A0AAE2MSI5"/>
<evidence type="ECO:0000313" key="6">
    <source>
        <dbReference type="Proteomes" id="UP000538507"/>
    </source>
</evidence>
<sequence>MPIHAGDTLGNKAMPPISKVAFSGTDVDQLSEILSTPRSPISVTTLDKSPVAFRCSFLSAGAVSVADCSYEGTFVAKREAPGEKIDIFLPMQGNAVFNYPGKPIESTPARAAIFEGESDNGALLIGPRRHLALFIDKPKVLSLLSHMLDRTIRGKINIDPYIDLTSNSGLALMHLAEQLHRGLDENGALRRSPLALASLCDAVTYLILENCQHGYSDALAQSVPSPVPRHVKRAIDFMHEHIAEPISLAEIAVATNVSIRTLQQGFRQFRNTTPMSHLRELRLAAVHCDLLDSRLKSSISDVAAKWGFTHLGRFAAEYKKRFGHLPSEALKA</sequence>
<dbReference type="GO" id="GO:0003700">
    <property type="term" value="F:DNA-binding transcription factor activity"/>
    <property type="evidence" value="ECO:0007669"/>
    <property type="project" value="InterPro"/>
</dbReference>
<dbReference type="GO" id="GO:0043565">
    <property type="term" value="F:sequence-specific DNA binding"/>
    <property type="evidence" value="ECO:0007669"/>
    <property type="project" value="InterPro"/>
</dbReference>
<reference evidence="5 6" key="1">
    <citation type="submission" date="2020-08" db="EMBL/GenBank/DDBJ databases">
        <title>Genomic Encyclopedia of Type Strains, Phase IV (KMG-V): Genome sequencing to study the core and pangenomes of soil and plant-associated prokaryotes.</title>
        <authorList>
            <person name="Whitman W."/>
        </authorList>
    </citation>
    <scope>NUCLEOTIDE SEQUENCE [LARGE SCALE GENOMIC DNA]</scope>
    <source>
        <strain evidence="5 6">SEMIA 415</strain>
    </source>
</reference>
<keyword evidence="1" id="KW-0805">Transcription regulation</keyword>
<dbReference type="InterPro" id="IPR018060">
    <property type="entry name" value="HTH_AraC"/>
</dbReference>
<evidence type="ECO:0000256" key="2">
    <source>
        <dbReference type="ARBA" id="ARBA00023125"/>
    </source>
</evidence>
<protein>
    <submittedName>
        <fullName evidence="5">AraC-like DNA-binding protein</fullName>
    </submittedName>
</protein>
<dbReference type="InterPro" id="IPR053142">
    <property type="entry name" value="PchR_regulatory_protein"/>
</dbReference>
<name>A0AAE2MSI5_RHILE</name>
<keyword evidence="2 5" id="KW-0238">DNA-binding</keyword>
<dbReference type="Pfam" id="PF12833">
    <property type="entry name" value="HTH_18"/>
    <property type="match status" value="1"/>
</dbReference>
<dbReference type="Pfam" id="PF14525">
    <property type="entry name" value="AraC_binding_2"/>
    <property type="match status" value="1"/>
</dbReference>
<evidence type="ECO:0000256" key="3">
    <source>
        <dbReference type="ARBA" id="ARBA00023163"/>
    </source>
</evidence>
<accession>A0AAE2MSI5</accession>
<dbReference type="InterPro" id="IPR035418">
    <property type="entry name" value="AraC-bd_2"/>
</dbReference>
<dbReference type="InterPro" id="IPR018062">
    <property type="entry name" value="HTH_AraC-typ_CS"/>
</dbReference>
<evidence type="ECO:0000256" key="1">
    <source>
        <dbReference type="ARBA" id="ARBA00023015"/>
    </source>
</evidence>
<dbReference type="PROSITE" id="PS00041">
    <property type="entry name" value="HTH_ARAC_FAMILY_1"/>
    <property type="match status" value="1"/>
</dbReference>
<evidence type="ECO:0000259" key="4">
    <source>
        <dbReference type="PROSITE" id="PS01124"/>
    </source>
</evidence>
<gene>
    <name evidence="5" type="ORF">GGE16_006221</name>
</gene>
<comment type="caution">
    <text evidence="5">The sequence shown here is derived from an EMBL/GenBank/DDBJ whole genome shotgun (WGS) entry which is preliminary data.</text>
</comment>
<dbReference type="InterPro" id="IPR009057">
    <property type="entry name" value="Homeodomain-like_sf"/>
</dbReference>
<keyword evidence="3" id="KW-0804">Transcription</keyword>
<dbReference type="SMART" id="SM00342">
    <property type="entry name" value="HTH_ARAC"/>
    <property type="match status" value="1"/>
</dbReference>
<proteinExistence type="predicted"/>
<dbReference type="SUPFAM" id="SSF46689">
    <property type="entry name" value="Homeodomain-like"/>
    <property type="match status" value="1"/>
</dbReference>